<feature type="compositionally biased region" description="Basic and acidic residues" evidence="1">
    <location>
        <begin position="177"/>
        <end position="191"/>
    </location>
</feature>
<dbReference type="Proteomes" id="UP000190274">
    <property type="component" value="Chromosome C"/>
</dbReference>
<dbReference type="AlphaFoldDB" id="A0A1G4IZW9"/>
<name>A0A1G4IZW9_9SACH</name>
<sequence>MNRFSRFQIKLNGRPIFSRASSRAANRVQAPLPRKLIKNKSSGQNTFVNELENQLLSGKLPLPNSRLNIALLALCRPLGIDNSSLTVQKMRLINKMVLQGRVNPLAIEEAWSNGSSKQTMVNILKPQKEAKQMGHIGESPKNTELLSIRPSTSKEFQKTLENLSAQTGYSSLSDGSESIRDAVLDPRPEPYKSDIDISTLQSFLRNTEKSKREQRQFAWEQTRRYEWNQNINPMGAVSPGSLIFNNNSLRPRSKIFKAFENPSSIQFESNTDHARQGPVADSTEILIYDMERGEKSVGTWKTQKTNLHIEYKDLFTVINGNSKPPEQLLRIITGLEEDKWQLIGEVDVNESRGIIFKRDSTTKKGQVFNLISVSLVALLITVTTYFVTQRQKQRRSNA</sequence>
<feature type="transmembrane region" description="Helical" evidence="2">
    <location>
        <begin position="367"/>
        <end position="387"/>
    </location>
</feature>
<keyword evidence="2" id="KW-0472">Membrane</keyword>
<keyword evidence="2" id="KW-1133">Transmembrane helix</keyword>
<keyword evidence="2" id="KW-0812">Transmembrane</keyword>
<reference evidence="4" key="1">
    <citation type="submission" date="2016-03" db="EMBL/GenBank/DDBJ databases">
        <authorList>
            <person name="Devillers H."/>
        </authorList>
    </citation>
    <scope>NUCLEOTIDE SEQUENCE [LARGE SCALE GENOMIC DNA]</scope>
</reference>
<evidence type="ECO:0000256" key="2">
    <source>
        <dbReference type="SAM" id="Phobius"/>
    </source>
</evidence>
<feature type="compositionally biased region" description="Polar residues" evidence="1">
    <location>
        <begin position="167"/>
        <end position="176"/>
    </location>
</feature>
<accession>A0A1G4IZW9</accession>
<organism evidence="3 4">
    <name type="scientific">Lachancea dasiensis</name>
    <dbReference type="NCBI Taxonomy" id="1072105"/>
    <lineage>
        <taxon>Eukaryota</taxon>
        <taxon>Fungi</taxon>
        <taxon>Dikarya</taxon>
        <taxon>Ascomycota</taxon>
        <taxon>Saccharomycotina</taxon>
        <taxon>Saccharomycetes</taxon>
        <taxon>Saccharomycetales</taxon>
        <taxon>Saccharomycetaceae</taxon>
        <taxon>Lachancea</taxon>
    </lineage>
</organism>
<evidence type="ECO:0000313" key="4">
    <source>
        <dbReference type="Proteomes" id="UP000190274"/>
    </source>
</evidence>
<proteinExistence type="predicted"/>
<protein>
    <submittedName>
        <fullName evidence="3">LADA_0C06414g1_1</fullName>
    </submittedName>
</protein>
<gene>
    <name evidence="3" type="ORF">LADA_0C06414G</name>
</gene>
<feature type="region of interest" description="Disordered" evidence="1">
    <location>
        <begin position="167"/>
        <end position="191"/>
    </location>
</feature>
<dbReference type="EMBL" id="LT598459">
    <property type="protein sequence ID" value="SCU82574.1"/>
    <property type="molecule type" value="Genomic_DNA"/>
</dbReference>
<keyword evidence="4" id="KW-1185">Reference proteome</keyword>
<evidence type="ECO:0000256" key="1">
    <source>
        <dbReference type="SAM" id="MobiDB-lite"/>
    </source>
</evidence>
<dbReference type="OrthoDB" id="4035871at2759"/>
<evidence type="ECO:0000313" key="3">
    <source>
        <dbReference type="EMBL" id="SCU82574.1"/>
    </source>
</evidence>